<organism evidence="1 2">
    <name type="scientific">Dethiosulfatarculus sandiegensis</name>
    <dbReference type="NCBI Taxonomy" id="1429043"/>
    <lineage>
        <taxon>Bacteria</taxon>
        <taxon>Pseudomonadati</taxon>
        <taxon>Thermodesulfobacteriota</taxon>
        <taxon>Desulfarculia</taxon>
        <taxon>Desulfarculales</taxon>
        <taxon>Desulfarculaceae</taxon>
        <taxon>Dethiosulfatarculus</taxon>
    </lineage>
</organism>
<keyword evidence="2" id="KW-1185">Reference proteome</keyword>
<dbReference type="InterPro" id="IPR012808">
    <property type="entry name" value="CHP02453"/>
</dbReference>
<dbReference type="RefSeq" id="WP_052515059.1">
    <property type="nucleotide sequence ID" value="NZ_AZAC01000012.1"/>
</dbReference>
<dbReference type="InParanoid" id="A0A0D2JEN1"/>
<protein>
    <recommendedName>
        <fullName evidence="3">TIGR02453 family protein</fullName>
    </recommendedName>
</protein>
<dbReference type="PIRSF" id="PIRSF028451">
    <property type="entry name" value="UCP028451"/>
    <property type="match status" value="1"/>
</dbReference>
<evidence type="ECO:0008006" key="3">
    <source>
        <dbReference type="Google" id="ProtNLM"/>
    </source>
</evidence>
<dbReference type="InterPro" id="IPR015996">
    <property type="entry name" value="UCP028451"/>
</dbReference>
<comment type="caution">
    <text evidence="1">The sequence shown here is derived from an EMBL/GenBank/DDBJ whole genome shotgun (WGS) entry which is preliminary data.</text>
</comment>
<reference evidence="1 2" key="1">
    <citation type="submission" date="2013-11" db="EMBL/GenBank/DDBJ databases">
        <title>Metagenomic analysis of a methanogenic consortium involved in long chain n-alkane degradation.</title>
        <authorList>
            <person name="Davidova I.A."/>
            <person name="Callaghan A.V."/>
            <person name="Wawrik B."/>
            <person name="Pruitt S."/>
            <person name="Marks C."/>
            <person name="Duncan K.E."/>
            <person name="Suflita J.M."/>
        </authorList>
    </citation>
    <scope>NUCLEOTIDE SEQUENCE [LARGE SCALE GENOMIC DNA]</scope>
    <source>
        <strain evidence="1 2">SPR</strain>
    </source>
</reference>
<gene>
    <name evidence="1" type="ORF">X474_10710</name>
</gene>
<accession>A0A0D2JEN1</accession>
<dbReference type="AlphaFoldDB" id="A0A0D2JEN1"/>
<dbReference type="Pfam" id="PF09365">
    <property type="entry name" value="DUF2461"/>
    <property type="match status" value="1"/>
</dbReference>
<dbReference type="STRING" id="1429043.X474_10710"/>
<dbReference type="Proteomes" id="UP000032233">
    <property type="component" value="Unassembled WGS sequence"/>
</dbReference>
<dbReference type="PANTHER" id="PTHR36452:SF1">
    <property type="entry name" value="DUF2461 DOMAIN-CONTAINING PROTEIN"/>
    <property type="match status" value="1"/>
</dbReference>
<dbReference type="PATRIC" id="fig|1429043.3.peg.2270"/>
<proteinExistence type="predicted"/>
<sequence length="232" mass="26926">MSSGEFTGFSDDCLNFLADLAKNNNKAWFEENKPRYQESVLEPSRAFVRALSRRFPGELRSGLVADPRINKSLFKIYRDTRFSKDKTPFKTHVGLWFWEGDKKRMEWPGFYFHLEPNRFFVAAGMHHFPQTILPVYRKAVVHEKLGAALSELDAEMKKKGLELSGRHYKMTPRGFDKEHVNAKFLLFNGLTLGRESLPGPLVNQAGLVDHCLKIWQEMLPLHNWLLQMLKTV</sequence>
<dbReference type="PANTHER" id="PTHR36452">
    <property type="entry name" value="CHROMOSOME 12, WHOLE GENOME SHOTGUN SEQUENCE"/>
    <property type="match status" value="1"/>
</dbReference>
<dbReference type="NCBIfam" id="TIGR02453">
    <property type="entry name" value="TIGR02453 family protein"/>
    <property type="match status" value="1"/>
</dbReference>
<name>A0A0D2JEN1_9BACT</name>
<evidence type="ECO:0000313" key="2">
    <source>
        <dbReference type="Proteomes" id="UP000032233"/>
    </source>
</evidence>
<evidence type="ECO:0000313" key="1">
    <source>
        <dbReference type="EMBL" id="KIX14096.1"/>
    </source>
</evidence>
<dbReference type="EMBL" id="AZAC01000012">
    <property type="protein sequence ID" value="KIX14096.1"/>
    <property type="molecule type" value="Genomic_DNA"/>
</dbReference>